<keyword evidence="3" id="KW-0732">Signal</keyword>
<feature type="coiled-coil region" evidence="2">
    <location>
        <begin position="300"/>
        <end position="341"/>
    </location>
</feature>
<evidence type="ECO:0000256" key="1">
    <source>
        <dbReference type="PROSITE-ProRule" id="PRU00339"/>
    </source>
</evidence>
<dbReference type="EMBL" id="QGGB01000005">
    <property type="protein sequence ID" value="PWN06993.1"/>
    <property type="molecule type" value="Genomic_DNA"/>
</dbReference>
<keyword evidence="5" id="KW-1185">Reference proteome</keyword>
<dbReference type="PROSITE" id="PS50005">
    <property type="entry name" value="TPR"/>
    <property type="match status" value="1"/>
</dbReference>
<dbReference type="PANTHER" id="PTHR12558">
    <property type="entry name" value="CELL DIVISION CYCLE 16,23,27"/>
    <property type="match status" value="1"/>
</dbReference>
<evidence type="ECO:0000313" key="4">
    <source>
        <dbReference type="EMBL" id="PWN06993.1"/>
    </source>
</evidence>
<dbReference type="AlphaFoldDB" id="A0A316TQU6"/>
<accession>A0A316TQU6</accession>
<dbReference type="SMART" id="SM00028">
    <property type="entry name" value="TPR"/>
    <property type="match status" value="4"/>
</dbReference>
<feature type="repeat" description="TPR" evidence="1">
    <location>
        <begin position="23"/>
        <end position="56"/>
    </location>
</feature>
<keyword evidence="1" id="KW-0802">TPR repeat</keyword>
<name>A0A316TQU6_9BACT</name>
<proteinExistence type="predicted"/>
<dbReference type="Pfam" id="PF14559">
    <property type="entry name" value="TPR_19"/>
    <property type="match status" value="1"/>
</dbReference>
<gene>
    <name evidence="4" type="ORF">DDZ15_06900</name>
</gene>
<dbReference type="RefSeq" id="WP_109646342.1">
    <property type="nucleotide sequence ID" value="NZ_QGGB01000005.1"/>
</dbReference>
<evidence type="ECO:0000256" key="3">
    <source>
        <dbReference type="SAM" id="SignalP"/>
    </source>
</evidence>
<reference evidence="4 5" key="1">
    <citation type="submission" date="2018-05" db="EMBL/GenBank/DDBJ databases">
        <title>Rhodohalobacter halophilus gen. nov., sp. nov., a moderately halophilic member of the family Balneolaceae.</title>
        <authorList>
            <person name="Liu Z.-W."/>
        </authorList>
    </citation>
    <scope>NUCLEOTIDE SEQUENCE [LARGE SCALE GENOMIC DNA]</scope>
    <source>
        <strain evidence="4 5">8A47</strain>
    </source>
</reference>
<feature type="chain" id="PRO_5016370987" description="Tetratricopeptide repeat protein" evidence="3">
    <location>
        <begin position="20"/>
        <end position="437"/>
    </location>
</feature>
<dbReference type="PANTHER" id="PTHR12558:SF13">
    <property type="entry name" value="CELL DIVISION CYCLE PROTEIN 27 HOMOLOG"/>
    <property type="match status" value="1"/>
</dbReference>
<dbReference type="Gene3D" id="1.25.40.10">
    <property type="entry name" value="Tetratricopeptide repeat domain"/>
    <property type="match status" value="3"/>
</dbReference>
<evidence type="ECO:0000313" key="5">
    <source>
        <dbReference type="Proteomes" id="UP000245533"/>
    </source>
</evidence>
<feature type="signal peptide" evidence="3">
    <location>
        <begin position="1"/>
        <end position="19"/>
    </location>
</feature>
<dbReference type="SUPFAM" id="SSF48452">
    <property type="entry name" value="TPR-like"/>
    <property type="match status" value="3"/>
</dbReference>
<sequence length="437" mass="50105">MKRFKPLLFIIAAAGMLWACEATDPLVNEVQLFMVTGEYQQALDAVNAAIDEDPNNYIAHYYKGEVLVSQAETLNDPRQRKDLYEQARASFNTAEELMQGLEERPDEYGQMEESITFYWAEEFNSGVNIVNNDSIAATLEQPGETAIAHFQNAITIQPDSALGYIVLSSVQFNNGMVDQSVENYETAMEMLDPPAVDDYEYMISILLYQESYDRAVMYAEEAMEIYPEESIFVQLLADAFLQTGQQDRAIELIEGLIADEPDNPQYRRVLGTQVYQRVTAISDEVTELYEEAFELRREIDDVNVNNRAQLENELAELQDRISELEQEMDELTEISIREMKRVVELEPDSESANSILGIIYQNRAASLFERRNNTEDNELAQQLDERARQNLQEALIYYERAAELNPEDTENWQSLFQVYTTLGMEEKAMEAMEKAGL</sequence>
<dbReference type="OrthoDB" id="1522625at2"/>
<dbReference type="Proteomes" id="UP000245533">
    <property type="component" value="Unassembled WGS sequence"/>
</dbReference>
<evidence type="ECO:0008006" key="6">
    <source>
        <dbReference type="Google" id="ProtNLM"/>
    </source>
</evidence>
<dbReference type="InterPro" id="IPR011990">
    <property type="entry name" value="TPR-like_helical_dom_sf"/>
</dbReference>
<keyword evidence="2" id="KW-0175">Coiled coil</keyword>
<protein>
    <recommendedName>
        <fullName evidence="6">Tetratricopeptide repeat protein</fullName>
    </recommendedName>
</protein>
<dbReference type="Pfam" id="PF13432">
    <property type="entry name" value="TPR_16"/>
    <property type="match status" value="1"/>
</dbReference>
<evidence type="ECO:0000256" key="2">
    <source>
        <dbReference type="SAM" id="Coils"/>
    </source>
</evidence>
<dbReference type="InterPro" id="IPR019734">
    <property type="entry name" value="TPR_rpt"/>
</dbReference>
<organism evidence="4 5">
    <name type="scientific">Rhodohalobacter mucosus</name>
    <dbReference type="NCBI Taxonomy" id="2079485"/>
    <lineage>
        <taxon>Bacteria</taxon>
        <taxon>Pseudomonadati</taxon>
        <taxon>Balneolota</taxon>
        <taxon>Balneolia</taxon>
        <taxon>Balneolales</taxon>
        <taxon>Balneolaceae</taxon>
        <taxon>Rhodohalobacter</taxon>
    </lineage>
</organism>
<comment type="caution">
    <text evidence="4">The sequence shown here is derived from an EMBL/GenBank/DDBJ whole genome shotgun (WGS) entry which is preliminary data.</text>
</comment>